<dbReference type="Pfam" id="PF00970">
    <property type="entry name" value="FAD_binding_6"/>
    <property type="match status" value="1"/>
</dbReference>
<dbReference type="Proteomes" id="UP000467214">
    <property type="component" value="Unassembled WGS sequence"/>
</dbReference>
<keyword evidence="3" id="KW-0547">Nucleotide-binding</keyword>
<dbReference type="PRINTS" id="PR00410">
    <property type="entry name" value="PHEHYDRXLASE"/>
</dbReference>
<sequence>MNAAPDENFTLETLLAVRHWSDKLVSFRLSRPAGFRFIPGQFARLGLPQGTGKLWRAYSMVSAPWDDYLEFFSILVPDGQFTSRLKAMQAGDTLLLDNKANGFFTADRLPNAQQLWLLATGTGLAPYLSILQQPELWQRFEHIVLVHGVREAGDLAYQAEIAALRSHPLWAGHGHKLIYLPVVTRHAPAGMLDARIPALIDDGRLAAAAGLRPSPEHSRFMVCGNPQMVASTFAALVKQGYSLSRLKSPGQIVLENGW</sequence>
<dbReference type="InterPro" id="IPR008333">
    <property type="entry name" value="Cbr1-like_FAD-bd_dom"/>
</dbReference>
<dbReference type="InterPro" id="IPR039261">
    <property type="entry name" value="FNR_nucleotide-bd"/>
</dbReference>
<feature type="domain" description="FAD-binding FR-type" evidence="5">
    <location>
        <begin position="7"/>
        <end position="107"/>
    </location>
</feature>
<dbReference type="Gene3D" id="2.40.30.10">
    <property type="entry name" value="Translation factors"/>
    <property type="match status" value="1"/>
</dbReference>
<dbReference type="RefSeq" id="WP_160797526.1">
    <property type="nucleotide sequence ID" value="NZ_WSSB01000011.1"/>
</dbReference>
<comment type="similarity">
    <text evidence="1">Belongs to the ferredoxin--NADP reductase type 1 family.</text>
</comment>
<dbReference type="EC" id="1.18.1.2" evidence="2"/>
<dbReference type="InterPro" id="IPR051930">
    <property type="entry name" value="FNR_type-1"/>
</dbReference>
<dbReference type="GO" id="GO:0042167">
    <property type="term" value="P:heme catabolic process"/>
    <property type="evidence" value="ECO:0007669"/>
    <property type="project" value="TreeGrafter"/>
</dbReference>
<dbReference type="Gene3D" id="3.40.50.80">
    <property type="entry name" value="Nucleotide-binding domain of ferredoxin-NADP reductase (FNR) module"/>
    <property type="match status" value="1"/>
</dbReference>
<protein>
    <recommendedName>
        <fullName evidence="2">ferredoxin--NADP(+) reductase</fullName>
        <ecNumber evidence="2">1.18.1.2</ecNumber>
    </recommendedName>
</protein>
<evidence type="ECO:0000256" key="1">
    <source>
        <dbReference type="ARBA" id="ARBA00008312"/>
    </source>
</evidence>
<dbReference type="InterPro" id="IPR017927">
    <property type="entry name" value="FAD-bd_FR_type"/>
</dbReference>
<dbReference type="GO" id="GO:0034599">
    <property type="term" value="P:cellular response to oxidative stress"/>
    <property type="evidence" value="ECO:0007669"/>
    <property type="project" value="TreeGrafter"/>
</dbReference>
<dbReference type="PROSITE" id="PS51384">
    <property type="entry name" value="FAD_FR"/>
    <property type="match status" value="1"/>
</dbReference>
<evidence type="ECO:0000259" key="5">
    <source>
        <dbReference type="PROSITE" id="PS51384"/>
    </source>
</evidence>
<evidence type="ECO:0000256" key="4">
    <source>
        <dbReference type="ARBA" id="ARBA00047776"/>
    </source>
</evidence>
<evidence type="ECO:0000256" key="3">
    <source>
        <dbReference type="ARBA" id="ARBA00022741"/>
    </source>
</evidence>
<dbReference type="CDD" id="cd06195">
    <property type="entry name" value="FNR1"/>
    <property type="match status" value="1"/>
</dbReference>
<dbReference type="SUPFAM" id="SSF63380">
    <property type="entry name" value="Riboflavin synthase domain-like"/>
    <property type="match status" value="1"/>
</dbReference>
<dbReference type="PANTHER" id="PTHR47878:SF2">
    <property type="entry name" value="OXIDOREDUCTASE FAD_NAD(P)-BINDING DOMAIN PROTEIN"/>
    <property type="match status" value="1"/>
</dbReference>
<dbReference type="AlphaFoldDB" id="A0A845BM91"/>
<gene>
    <name evidence="6" type="ORF">GQF02_12315</name>
</gene>
<dbReference type="GO" id="GO:0000166">
    <property type="term" value="F:nucleotide binding"/>
    <property type="evidence" value="ECO:0007669"/>
    <property type="project" value="UniProtKB-KW"/>
</dbReference>
<evidence type="ECO:0000313" key="7">
    <source>
        <dbReference type="Proteomes" id="UP000467214"/>
    </source>
</evidence>
<comment type="caution">
    <text evidence="6">The sequence shown here is derived from an EMBL/GenBank/DDBJ whole genome shotgun (WGS) entry which is preliminary data.</text>
</comment>
<evidence type="ECO:0000313" key="6">
    <source>
        <dbReference type="EMBL" id="MXR37757.1"/>
    </source>
</evidence>
<keyword evidence="7" id="KW-1185">Reference proteome</keyword>
<comment type="catalytic activity">
    <reaction evidence="4">
        <text>2 reduced [2Fe-2S]-[ferredoxin] + NADP(+) + H(+) = 2 oxidized [2Fe-2S]-[ferredoxin] + NADPH</text>
        <dbReference type="Rhea" id="RHEA:20125"/>
        <dbReference type="Rhea" id="RHEA-COMP:10000"/>
        <dbReference type="Rhea" id="RHEA-COMP:10001"/>
        <dbReference type="ChEBI" id="CHEBI:15378"/>
        <dbReference type="ChEBI" id="CHEBI:33737"/>
        <dbReference type="ChEBI" id="CHEBI:33738"/>
        <dbReference type="ChEBI" id="CHEBI:57783"/>
        <dbReference type="ChEBI" id="CHEBI:58349"/>
        <dbReference type="EC" id="1.18.1.2"/>
    </reaction>
</comment>
<dbReference type="InterPro" id="IPR017938">
    <property type="entry name" value="Riboflavin_synthase-like_b-brl"/>
</dbReference>
<organism evidence="6 7">
    <name type="scientific">Craterilacuibacter sinensis</name>
    <dbReference type="NCBI Taxonomy" id="2686017"/>
    <lineage>
        <taxon>Bacteria</taxon>
        <taxon>Pseudomonadati</taxon>
        <taxon>Pseudomonadota</taxon>
        <taxon>Betaproteobacteria</taxon>
        <taxon>Neisseriales</taxon>
        <taxon>Neisseriaceae</taxon>
        <taxon>Craterilacuibacter</taxon>
    </lineage>
</organism>
<dbReference type="Pfam" id="PF00175">
    <property type="entry name" value="NAD_binding_1"/>
    <property type="match status" value="1"/>
</dbReference>
<dbReference type="InterPro" id="IPR001433">
    <property type="entry name" value="OxRdtase_FAD/NAD-bd"/>
</dbReference>
<evidence type="ECO:0000256" key="2">
    <source>
        <dbReference type="ARBA" id="ARBA00013223"/>
    </source>
</evidence>
<name>A0A845BM91_9NEIS</name>
<dbReference type="SUPFAM" id="SSF52343">
    <property type="entry name" value="Ferredoxin reductase-like, C-terminal NADP-linked domain"/>
    <property type="match status" value="1"/>
</dbReference>
<accession>A0A845BM91</accession>
<reference evidence="6 7" key="1">
    <citation type="submission" date="2019-12" db="EMBL/GenBank/DDBJ databases">
        <title>Neisseriaceae gen. nov. sp. Genome sequencing and assembly.</title>
        <authorList>
            <person name="Liu Z."/>
            <person name="Li A."/>
        </authorList>
    </citation>
    <scope>NUCLEOTIDE SEQUENCE [LARGE SCALE GENOMIC DNA]</scope>
    <source>
        <strain evidence="6 7">B2N2-7</strain>
    </source>
</reference>
<dbReference type="PANTHER" id="PTHR47878">
    <property type="entry name" value="OXIDOREDUCTASE FAD/NAD(P)-BINDING DOMAIN PROTEIN"/>
    <property type="match status" value="1"/>
</dbReference>
<dbReference type="EMBL" id="WSSB01000011">
    <property type="protein sequence ID" value="MXR37757.1"/>
    <property type="molecule type" value="Genomic_DNA"/>
</dbReference>
<dbReference type="GO" id="GO:0004324">
    <property type="term" value="F:ferredoxin-NADP+ reductase activity"/>
    <property type="evidence" value="ECO:0007669"/>
    <property type="project" value="UniProtKB-EC"/>
</dbReference>
<proteinExistence type="inferred from homology"/>
<dbReference type="InterPro" id="IPR033892">
    <property type="entry name" value="FNR_bac"/>
</dbReference>